<dbReference type="Proteomes" id="UP000176939">
    <property type="component" value="Unassembled WGS sequence"/>
</dbReference>
<organism evidence="1 2">
    <name type="scientific">Candidatus Woesebacteria bacterium RBG_13_36_22</name>
    <dbReference type="NCBI Taxonomy" id="1802478"/>
    <lineage>
        <taxon>Bacteria</taxon>
        <taxon>Candidatus Woeseibacteriota</taxon>
    </lineage>
</organism>
<reference evidence="1 2" key="1">
    <citation type="journal article" date="2016" name="Nat. Commun.">
        <title>Thousands of microbial genomes shed light on interconnected biogeochemical processes in an aquifer system.</title>
        <authorList>
            <person name="Anantharaman K."/>
            <person name="Brown C.T."/>
            <person name="Hug L.A."/>
            <person name="Sharon I."/>
            <person name="Castelle C.J."/>
            <person name="Probst A.J."/>
            <person name="Thomas B.C."/>
            <person name="Singh A."/>
            <person name="Wilkins M.J."/>
            <person name="Karaoz U."/>
            <person name="Brodie E.L."/>
            <person name="Williams K.H."/>
            <person name="Hubbard S.S."/>
            <person name="Banfield J.F."/>
        </authorList>
    </citation>
    <scope>NUCLEOTIDE SEQUENCE [LARGE SCALE GENOMIC DNA]</scope>
</reference>
<evidence type="ECO:0000313" key="2">
    <source>
        <dbReference type="Proteomes" id="UP000176939"/>
    </source>
</evidence>
<gene>
    <name evidence="1" type="ORF">A2Z67_04555</name>
</gene>
<protein>
    <submittedName>
        <fullName evidence="1">Uncharacterized protein</fullName>
    </submittedName>
</protein>
<dbReference type="EMBL" id="MGFQ01000024">
    <property type="protein sequence ID" value="OGM09183.1"/>
    <property type="molecule type" value="Genomic_DNA"/>
</dbReference>
<name>A0A1F7X2S3_9BACT</name>
<comment type="caution">
    <text evidence="1">The sequence shown here is derived from an EMBL/GenBank/DDBJ whole genome shotgun (WGS) entry which is preliminary data.</text>
</comment>
<sequence length="1016" mass="114267">MTTYHFINDLSKSDVTVKPFVRTKKGKLEHVKGHTRYVIGQPISVSDQAEWIQKQKTLLENIKDAFIHGDFSYLGAVQELKTQFNMGSKEATTYADQWSAELKAKSAMHNLHLGFLEAEEHLKAELKPVTDKDFLDALKKDWEMGLENKEFIQEAEVIKLLEDKGFDNSQIDKILTEWKAEIPISASIPPPPQELLGELKLSAEAVLGISNSSIEQWAKLTDAQHKEIEQVKKQFFYYKINKVNAISRLIFITGIGKNVEDQAGIDDLGKIVDEWAKNKYKYSKEKAKYTKGKKPIPYITEEVSEEVKVKPYESLEEKLLEPVKIIEELPEKVKVKPPKLSKPSEKVSQTILQENLVPTGQGKLGSNPGGVYTDKQTGKKYYVKAYPDKQGVDSGSQQARVEQLSNKIYQHLGIATATTELVMMKDFGKLSIASEWIDGAAAVPTDVQEHSKDVINGFVADAYLMNWDVAGLTFDNIVKNPVTGQLIRQDNGGTMMFRAQGSPKEFNPNAIPELDSMRNPQHGAGKIFKGVTEADIKSQAQYLVSTLKLADIERLVDDSGLTGEMRLKALVGLNGRRQVLIDKYALAVPAEEQTVFALYEGATTAMKEGFTTVGTHHSAVKGKLLAPIPGFEDLEFFQFKNSKGEYGIAEKTTGLPSSSGSYSTEKEALDKLKENLTKHGYEYTKNKISGFEHKAPQIPHESQLKAPWAQADYKLPNGKMIKTGDWIKYHHANVKHHYKVASIYSNNKLHIEEWDNWSNKIQEFDLNITSDIDKTVAPTPKEKSPPPSVAITPDIFHRINNVWAQAKSIENSGGYEAKVVAPKLKKFNESLKNAFEETPYIFRAVGNEAFHKSMKQVLNEHVLTGSSHALGTTCCSISPWSSLGFGSHIFVLDKKKLVEHSDWVKPIQYYNYALQEQEPGTFKGKSSEHDDIYTAHYVKEMEVRAKHIHDPLSVIAEVWIHKEGIGEEEKFQAIEEVESKYPQLKGKVKVLNIYKDLPWPKGMAKSIKRSLEGLKW</sequence>
<proteinExistence type="predicted"/>
<evidence type="ECO:0000313" key="1">
    <source>
        <dbReference type="EMBL" id="OGM09183.1"/>
    </source>
</evidence>
<dbReference type="AlphaFoldDB" id="A0A1F7X2S3"/>
<accession>A0A1F7X2S3</accession>